<accession>A0A6J5P6G8</accession>
<dbReference type="Pfam" id="PF13203">
    <property type="entry name" value="DUF2201_N"/>
    <property type="match status" value="2"/>
</dbReference>
<dbReference type="PANTHER" id="PTHR38730:SF1">
    <property type="entry name" value="SLL7028 PROTEIN"/>
    <property type="match status" value="1"/>
</dbReference>
<dbReference type="PANTHER" id="PTHR38730">
    <property type="entry name" value="SLL7028 PROTEIN"/>
    <property type="match status" value="1"/>
</dbReference>
<sequence length="364" mass="41672">MDAQLKISRCKTRLLLQQPFWGSMAMATEFIEDNSIPTMCTNGRWIRWNREFTDKMTEEETLGVIVHELAHKALKHMLRRGTREPKKWNYATDYTINLIVIDEGFKLPSDGLFDRKYQGMTSEKVYDLIPDPPEMPSWGILVDDMSEDEKAEMDNEIDQQVMNAANAAKAIGKLPAFVDGMLKDMKDAQVDYRDKMRRFFAGDQPDDYTFKKPERKMYHHQRIISPSVDHKGAGHWVIGVDTSGSVSNKELEHFLGEVNAISTEVQPMSITIIYCSTKINHIDTFEQGDEVTRFKYNDRGGTLVMPVFDYVEKEGLPCDQMVYLTDLEVADFPKRVDYPLLWVSSGGAGYTAPIGETVRIIIKD</sequence>
<dbReference type="EMBL" id="LR796806">
    <property type="protein sequence ID" value="CAB4167103.1"/>
    <property type="molecule type" value="Genomic_DNA"/>
</dbReference>
<organism evidence="3">
    <name type="scientific">uncultured Caudovirales phage</name>
    <dbReference type="NCBI Taxonomy" id="2100421"/>
    <lineage>
        <taxon>Viruses</taxon>
        <taxon>Duplodnaviria</taxon>
        <taxon>Heunggongvirae</taxon>
        <taxon>Uroviricota</taxon>
        <taxon>Caudoviricetes</taxon>
        <taxon>Peduoviridae</taxon>
        <taxon>Maltschvirus</taxon>
        <taxon>Maltschvirus maltsch</taxon>
    </lineage>
</organism>
<evidence type="ECO:0000259" key="1">
    <source>
        <dbReference type="Pfam" id="PF09967"/>
    </source>
</evidence>
<protein>
    <submittedName>
        <fullName evidence="3">VWA-like domain containing protein</fullName>
    </submittedName>
</protein>
<reference evidence="3" key="1">
    <citation type="submission" date="2020-04" db="EMBL/GenBank/DDBJ databases">
        <authorList>
            <person name="Chiriac C."/>
            <person name="Salcher M."/>
            <person name="Ghai R."/>
            <person name="Kavagutti S V."/>
        </authorList>
    </citation>
    <scope>NUCLEOTIDE SEQUENCE</scope>
</reference>
<evidence type="ECO:0000313" key="3">
    <source>
        <dbReference type="EMBL" id="CAB4167103.1"/>
    </source>
</evidence>
<dbReference type="Pfam" id="PF09967">
    <property type="entry name" value="DUF2201"/>
    <property type="match status" value="1"/>
</dbReference>
<dbReference type="InterPro" id="IPR025154">
    <property type="entry name" value="Put_metallopeptidase_dom"/>
</dbReference>
<dbReference type="InterPro" id="IPR018698">
    <property type="entry name" value="VWA-like_dom"/>
</dbReference>
<gene>
    <name evidence="3" type="ORF">UFOVP858_12</name>
</gene>
<name>A0A6J5P6G8_9CAUD</name>
<evidence type="ECO:0000259" key="2">
    <source>
        <dbReference type="Pfam" id="PF13203"/>
    </source>
</evidence>
<feature type="domain" description="Putative metallopeptidase" evidence="2">
    <location>
        <begin position="9"/>
        <end position="127"/>
    </location>
</feature>
<feature type="domain" description="VWA-like" evidence="1">
    <location>
        <begin position="237"/>
        <end position="360"/>
    </location>
</feature>
<feature type="domain" description="Putative metallopeptidase" evidence="2">
    <location>
        <begin position="147"/>
        <end position="228"/>
    </location>
</feature>
<proteinExistence type="predicted"/>